<comment type="caution">
    <text evidence="2">The sequence shown here is derived from an EMBL/GenBank/DDBJ whole genome shotgun (WGS) entry which is preliminary data.</text>
</comment>
<name>A0A0G0X480_UNCKA</name>
<accession>A0A0G0X480</accession>
<proteinExistence type="predicted"/>
<protein>
    <submittedName>
        <fullName evidence="2">Uncharacterized protein</fullName>
    </submittedName>
</protein>
<evidence type="ECO:0000313" key="3">
    <source>
        <dbReference type="Proteomes" id="UP000034507"/>
    </source>
</evidence>
<gene>
    <name evidence="2" type="ORF">UU77_C0038G0005</name>
</gene>
<dbReference type="EMBL" id="LCBX01000038">
    <property type="protein sequence ID" value="KKS19785.1"/>
    <property type="molecule type" value="Genomic_DNA"/>
</dbReference>
<sequence>MRVLPKTRYAVLGLGTVVFVAFLTISGFVLGNVSARPQEIPGWIDPPTLDPTPVSTNDDVESAWAEPKSFHGSVTLGAEPYIHVTQDNTVVLVNNSNYTVAVDPKNLGALMNLIGPCSIELYVVSGSDQIPQEVSKRQTYVHGNPEEMDERLNVQLISTCYNSDDISGTGYGKYQGVRIYSLIERLKYQEYLDLASKNNVPIGEYTVQGERAYRLLLPYYTENGVLGPTLRIE</sequence>
<evidence type="ECO:0000256" key="1">
    <source>
        <dbReference type="SAM" id="Phobius"/>
    </source>
</evidence>
<reference evidence="2 3" key="1">
    <citation type="journal article" date="2015" name="Nature">
        <title>rRNA introns, odd ribosomes, and small enigmatic genomes across a large radiation of phyla.</title>
        <authorList>
            <person name="Brown C.T."/>
            <person name="Hug L.A."/>
            <person name="Thomas B.C."/>
            <person name="Sharon I."/>
            <person name="Castelle C.J."/>
            <person name="Singh A."/>
            <person name="Wilkins M.J."/>
            <person name="Williams K.H."/>
            <person name="Banfield J.F."/>
        </authorList>
    </citation>
    <scope>NUCLEOTIDE SEQUENCE [LARGE SCALE GENOMIC DNA]</scope>
</reference>
<organism evidence="2 3">
    <name type="scientific">candidate division WWE3 bacterium GW2011_GWC1_41_7</name>
    <dbReference type="NCBI Taxonomy" id="1619119"/>
    <lineage>
        <taxon>Bacteria</taxon>
        <taxon>Katanobacteria</taxon>
    </lineage>
</organism>
<keyword evidence="1" id="KW-0812">Transmembrane</keyword>
<keyword evidence="1" id="KW-1133">Transmembrane helix</keyword>
<feature type="transmembrane region" description="Helical" evidence="1">
    <location>
        <begin position="9"/>
        <end position="30"/>
    </location>
</feature>
<dbReference type="AlphaFoldDB" id="A0A0G0X480"/>
<evidence type="ECO:0000313" key="2">
    <source>
        <dbReference type="EMBL" id="KKS19785.1"/>
    </source>
</evidence>
<keyword evidence="1" id="KW-0472">Membrane</keyword>
<dbReference type="Proteomes" id="UP000034507">
    <property type="component" value="Unassembled WGS sequence"/>
</dbReference>